<dbReference type="eggNOG" id="COG3439">
    <property type="taxonomic scope" value="Bacteria"/>
</dbReference>
<dbReference type="EMBL" id="CP002452">
    <property type="protein sequence ID" value="ADV46777.1"/>
    <property type="molecule type" value="Genomic_DNA"/>
</dbReference>
<dbReference type="HOGENOM" id="CLU_116237_1_1_7"/>
<evidence type="ECO:0000259" key="2">
    <source>
        <dbReference type="Pfam" id="PF03625"/>
    </source>
</evidence>
<name>E6X054_NITSE</name>
<gene>
    <name evidence="3" type="ordered locus">Nitsa_1529</name>
</gene>
<dbReference type="CDD" id="cd14797">
    <property type="entry name" value="DUF302"/>
    <property type="match status" value="1"/>
</dbReference>
<dbReference type="KEGG" id="nsa:Nitsa_1529"/>
<reference evidence="4" key="2">
    <citation type="submission" date="2011-01" db="EMBL/GenBank/DDBJ databases">
        <title>The complete genome of Nitratifractor salsuginis DSM 16511.</title>
        <authorList>
            <consortium name="US DOE Joint Genome Institute (JGI-PGF)"/>
            <person name="Lucas S."/>
            <person name="Copeland A."/>
            <person name="Lapidus A."/>
            <person name="Bruce D."/>
            <person name="Goodwin L."/>
            <person name="Pitluck S."/>
            <person name="Kyrpides N."/>
            <person name="Mavromatis K."/>
            <person name="Ivanova N."/>
            <person name="Mikhailova N."/>
            <person name="Zeytun A."/>
            <person name="Detter J.C."/>
            <person name="Tapia R."/>
            <person name="Han C."/>
            <person name="Land M."/>
            <person name="Hauser L."/>
            <person name="Markowitz V."/>
            <person name="Cheng J.-F."/>
            <person name="Hugenholtz P."/>
            <person name="Woyke T."/>
            <person name="Wu D."/>
            <person name="Tindall B."/>
            <person name="Schuetze A."/>
            <person name="Brambilla E."/>
            <person name="Klenk H.-P."/>
            <person name="Eisen J.A."/>
        </authorList>
    </citation>
    <scope>NUCLEOTIDE SEQUENCE [LARGE SCALE GENOMIC DNA]</scope>
    <source>
        <strain evidence="4">DSM 16511 / JCM 12458 / E9I37-1</strain>
    </source>
</reference>
<proteinExistence type="predicted"/>
<organism evidence="3 4">
    <name type="scientific">Nitratifractor salsuginis (strain DSM 16511 / JCM 12458 / E9I37-1)</name>
    <dbReference type="NCBI Taxonomy" id="749222"/>
    <lineage>
        <taxon>Bacteria</taxon>
        <taxon>Pseudomonadati</taxon>
        <taxon>Campylobacterota</taxon>
        <taxon>Epsilonproteobacteria</taxon>
        <taxon>Campylobacterales</taxon>
        <taxon>Sulfurovaceae</taxon>
        <taxon>Nitratifractor</taxon>
    </lineage>
</organism>
<evidence type="ECO:0000313" key="4">
    <source>
        <dbReference type="Proteomes" id="UP000008633"/>
    </source>
</evidence>
<dbReference type="STRING" id="749222.Nitsa_1529"/>
<dbReference type="AlphaFoldDB" id="E6X054"/>
<accession>E6X054</accession>
<dbReference type="Gene3D" id="3.30.310.70">
    <property type="entry name" value="TT1751-like domain"/>
    <property type="match status" value="1"/>
</dbReference>
<feature type="chain" id="PRO_5003212621" description="DUF302 domain-containing protein" evidence="1">
    <location>
        <begin position="24"/>
        <end position="160"/>
    </location>
</feature>
<dbReference type="Pfam" id="PF03625">
    <property type="entry name" value="DUF302"/>
    <property type="match status" value="1"/>
</dbReference>
<evidence type="ECO:0000256" key="1">
    <source>
        <dbReference type="SAM" id="SignalP"/>
    </source>
</evidence>
<feature type="domain" description="DUF302" evidence="2">
    <location>
        <begin position="61"/>
        <end position="123"/>
    </location>
</feature>
<feature type="signal peptide" evidence="1">
    <location>
        <begin position="1"/>
        <end position="23"/>
    </location>
</feature>
<sequence length="160" mass="17819">MKNASLLTAVLLALFAISGCSGGKDRGAFLKEHTSDYNITESAKRITQALAPMNYHLLRTIDHEARAKALKFYLKPTLTLELDNPKISAKLLDCNPTMAVDLPLRIGFYNELNGTTHLVYTNPEYWSLKHNIKDKTCIQLINLLARDLDSASDAIKKSAK</sequence>
<reference evidence="3 4" key="1">
    <citation type="journal article" date="2011" name="Stand. Genomic Sci.">
        <title>Complete genome sequence of Nitratifractor salsuginis type strain (E9I37-1).</title>
        <authorList>
            <person name="Anderson I."/>
            <person name="Sikorski J."/>
            <person name="Zeytun A."/>
            <person name="Nolan M."/>
            <person name="Lapidus A."/>
            <person name="Lucas S."/>
            <person name="Hammon N."/>
            <person name="Deshpande S."/>
            <person name="Cheng J.F."/>
            <person name="Tapia R."/>
            <person name="Han C."/>
            <person name="Goodwin L."/>
            <person name="Pitluck S."/>
            <person name="Liolios K."/>
            <person name="Pagani I."/>
            <person name="Ivanova N."/>
            <person name="Huntemann M."/>
            <person name="Mavromatis K."/>
            <person name="Ovchinikova G."/>
            <person name="Pati A."/>
            <person name="Chen A."/>
            <person name="Palaniappan K."/>
            <person name="Land M."/>
            <person name="Hauser L."/>
            <person name="Brambilla E.M."/>
            <person name="Ngatchou-Djao O.D."/>
            <person name="Rohde M."/>
            <person name="Tindall B.J."/>
            <person name="Goker M."/>
            <person name="Detter J.C."/>
            <person name="Woyke T."/>
            <person name="Bristow J."/>
            <person name="Eisen J.A."/>
            <person name="Markowitz V."/>
            <person name="Hugenholtz P."/>
            <person name="Klenk H.P."/>
            <person name="Kyrpides N.C."/>
        </authorList>
    </citation>
    <scope>NUCLEOTIDE SEQUENCE [LARGE SCALE GENOMIC DNA]</scope>
    <source>
        <strain evidence="4">DSM 16511 / JCM 12458 / E9I37-1</strain>
    </source>
</reference>
<keyword evidence="1" id="KW-0732">Signal</keyword>
<dbReference type="InterPro" id="IPR005180">
    <property type="entry name" value="DUF302"/>
</dbReference>
<evidence type="ECO:0000313" key="3">
    <source>
        <dbReference type="EMBL" id="ADV46777.1"/>
    </source>
</evidence>
<dbReference type="Proteomes" id="UP000008633">
    <property type="component" value="Chromosome"/>
</dbReference>
<dbReference type="InterPro" id="IPR035923">
    <property type="entry name" value="TT1751-like_sf"/>
</dbReference>
<dbReference type="SUPFAM" id="SSF103247">
    <property type="entry name" value="TT1751-like"/>
    <property type="match status" value="1"/>
</dbReference>
<dbReference type="PROSITE" id="PS51257">
    <property type="entry name" value="PROKAR_LIPOPROTEIN"/>
    <property type="match status" value="1"/>
</dbReference>
<keyword evidence="4" id="KW-1185">Reference proteome</keyword>
<protein>
    <recommendedName>
        <fullName evidence="2">DUF302 domain-containing protein</fullName>
    </recommendedName>
</protein>